<organism evidence="1">
    <name type="scientific">Eutreptiella gymnastica</name>
    <dbReference type="NCBI Taxonomy" id="73025"/>
    <lineage>
        <taxon>Eukaryota</taxon>
        <taxon>Discoba</taxon>
        <taxon>Euglenozoa</taxon>
        <taxon>Euglenida</taxon>
        <taxon>Spirocuta</taxon>
        <taxon>Euglenophyceae</taxon>
        <taxon>Eutreptiales</taxon>
        <taxon>Eutreptiaceae</taxon>
        <taxon>Eutreptiella</taxon>
    </lineage>
</organism>
<reference evidence="1" key="1">
    <citation type="submission" date="2021-01" db="EMBL/GenBank/DDBJ databases">
        <authorList>
            <person name="Corre E."/>
            <person name="Pelletier E."/>
            <person name="Niang G."/>
            <person name="Scheremetjew M."/>
            <person name="Finn R."/>
            <person name="Kale V."/>
            <person name="Holt S."/>
            <person name="Cochrane G."/>
            <person name="Meng A."/>
            <person name="Brown T."/>
            <person name="Cohen L."/>
        </authorList>
    </citation>
    <scope>NUCLEOTIDE SEQUENCE</scope>
    <source>
        <strain evidence="1">NIES-381</strain>
    </source>
</reference>
<accession>A0A7S1J1C8</accession>
<protein>
    <submittedName>
        <fullName evidence="1">Uncharacterized protein</fullName>
    </submittedName>
</protein>
<name>A0A7S1J1C8_9EUGL</name>
<dbReference type="EMBL" id="HBGA01108151">
    <property type="protein sequence ID" value="CAD9029129.1"/>
    <property type="molecule type" value="Transcribed_RNA"/>
</dbReference>
<evidence type="ECO:0000313" key="1">
    <source>
        <dbReference type="EMBL" id="CAD9029129.1"/>
    </source>
</evidence>
<gene>
    <name evidence="1" type="ORF">EGYM00392_LOCUS40266</name>
</gene>
<sequence length="128" mass="13784">MGNISEETVRVAVPRTRCPMQTSISGGFHPTERTTRVCSLGALPPTFGGVLYGLCANQKVKNGHGPSRARVDAFSLFLRPKWAQIGVTGTTLGQSGPQHTRNATQRSLDWFCSQESPFPVSGVLHSVC</sequence>
<proteinExistence type="predicted"/>
<dbReference type="AlphaFoldDB" id="A0A7S1J1C8"/>